<organism evidence="3 4">
    <name type="scientific">Paenibacillus selenitireducens</name>
    <dbReference type="NCBI Taxonomy" id="1324314"/>
    <lineage>
        <taxon>Bacteria</taxon>
        <taxon>Bacillati</taxon>
        <taxon>Bacillota</taxon>
        <taxon>Bacilli</taxon>
        <taxon>Bacillales</taxon>
        <taxon>Paenibacillaceae</taxon>
        <taxon>Paenibacillus</taxon>
    </lineage>
</organism>
<dbReference type="Proteomes" id="UP000190188">
    <property type="component" value="Unassembled WGS sequence"/>
</dbReference>
<keyword evidence="1" id="KW-0010">Activator</keyword>
<evidence type="ECO:0000256" key="1">
    <source>
        <dbReference type="ARBA" id="ARBA00023159"/>
    </source>
</evidence>
<name>A0A1T2WZT9_9BACL</name>
<dbReference type="InterPro" id="IPR014710">
    <property type="entry name" value="RmlC-like_jellyroll"/>
</dbReference>
<gene>
    <name evidence="3" type="ORF">BVG16_30980</name>
</gene>
<dbReference type="AlphaFoldDB" id="A0A1T2WZT9"/>
<dbReference type="GO" id="GO:0005829">
    <property type="term" value="C:cytosol"/>
    <property type="evidence" value="ECO:0007669"/>
    <property type="project" value="TreeGrafter"/>
</dbReference>
<dbReference type="SUPFAM" id="SSF46785">
    <property type="entry name" value="Winged helix' DNA-binding domain"/>
    <property type="match status" value="1"/>
</dbReference>
<protein>
    <recommendedName>
        <fullName evidence="2">Cyclic nucleotide-binding domain-containing protein</fullName>
    </recommendedName>
</protein>
<dbReference type="SMART" id="SM00100">
    <property type="entry name" value="cNMP"/>
    <property type="match status" value="1"/>
</dbReference>
<dbReference type="Pfam" id="PF00027">
    <property type="entry name" value="cNMP_binding"/>
    <property type="match status" value="1"/>
</dbReference>
<dbReference type="InterPro" id="IPR000595">
    <property type="entry name" value="cNMP-bd_dom"/>
</dbReference>
<evidence type="ECO:0000313" key="3">
    <source>
        <dbReference type="EMBL" id="OPA72986.1"/>
    </source>
</evidence>
<dbReference type="PANTHER" id="PTHR24567">
    <property type="entry name" value="CRP FAMILY TRANSCRIPTIONAL REGULATORY PROTEIN"/>
    <property type="match status" value="1"/>
</dbReference>
<dbReference type="SUPFAM" id="SSF51206">
    <property type="entry name" value="cAMP-binding domain-like"/>
    <property type="match status" value="1"/>
</dbReference>
<proteinExistence type="predicted"/>
<dbReference type="RefSeq" id="WP_158081848.1">
    <property type="nucleotide sequence ID" value="NZ_MSZX01000024.1"/>
</dbReference>
<dbReference type="InterPro" id="IPR050397">
    <property type="entry name" value="Env_Response_Regulators"/>
</dbReference>
<reference evidence="3 4" key="1">
    <citation type="submission" date="2017-01" db="EMBL/GenBank/DDBJ databases">
        <title>Genome analysis of Paenibacillus selenitrireducens ES3-24.</title>
        <authorList>
            <person name="Xu D."/>
            <person name="Yao R."/>
            <person name="Zheng S."/>
        </authorList>
    </citation>
    <scope>NUCLEOTIDE SEQUENCE [LARGE SCALE GENOMIC DNA]</scope>
    <source>
        <strain evidence="3 4">ES3-24</strain>
    </source>
</reference>
<evidence type="ECO:0000259" key="2">
    <source>
        <dbReference type="PROSITE" id="PS50042"/>
    </source>
</evidence>
<accession>A0A1T2WZT9</accession>
<evidence type="ECO:0000313" key="4">
    <source>
        <dbReference type="Proteomes" id="UP000190188"/>
    </source>
</evidence>
<dbReference type="GO" id="GO:0003700">
    <property type="term" value="F:DNA-binding transcription factor activity"/>
    <property type="evidence" value="ECO:0007669"/>
    <property type="project" value="TreeGrafter"/>
</dbReference>
<comment type="caution">
    <text evidence="3">The sequence shown here is derived from an EMBL/GenBank/DDBJ whole genome shotgun (WGS) entry which is preliminary data.</text>
</comment>
<dbReference type="STRING" id="1324314.BVG16_30980"/>
<dbReference type="EMBL" id="MSZX01000024">
    <property type="protein sequence ID" value="OPA72986.1"/>
    <property type="molecule type" value="Genomic_DNA"/>
</dbReference>
<dbReference type="Gene3D" id="2.60.120.10">
    <property type="entry name" value="Jelly Rolls"/>
    <property type="match status" value="1"/>
</dbReference>
<dbReference type="CDD" id="cd00038">
    <property type="entry name" value="CAP_ED"/>
    <property type="match status" value="1"/>
</dbReference>
<dbReference type="InterPro" id="IPR036390">
    <property type="entry name" value="WH_DNA-bd_sf"/>
</dbReference>
<keyword evidence="4" id="KW-1185">Reference proteome</keyword>
<dbReference type="InterPro" id="IPR018490">
    <property type="entry name" value="cNMP-bd_dom_sf"/>
</dbReference>
<dbReference type="OrthoDB" id="581021at2"/>
<dbReference type="PANTHER" id="PTHR24567:SF26">
    <property type="entry name" value="REGULATORY PROTEIN YEIL"/>
    <property type="match status" value="1"/>
</dbReference>
<dbReference type="PROSITE" id="PS50042">
    <property type="entry name" value="CNMP_BINDING_3"/>
    <property type="match status" value="1"/>
</dbReference>
<feature type="domain" description="Cyclic nucleotide-binding" evidence="2">
    <location>
        <begin position="25"/>
        <end position="133"/>
    </location>
</feature>
<sequence>MNRLIEIIESSPEIAELLKHCPYSVLKKFQVKEYARGRFKLEQGTIYSEVYIIVQGKIDIFILSDSGRKITLDIYEPGNIIGEHELLQEIPFSSSVQSLSDVVLLKLSRESFLEWMELDRGFARNLTESLCKQIYHLSKRIESYSLFSTKRQVVAVLSSLSKSDYIERKTLLKRISSTPRSVDRVLKELKDLELIEMDNGVIKLRNPNLLIELGSKEWK</sequence>